<keyword evidence="5" id="KW-0677">Repeat</keyword>
<keyword evidence="6 10" id="KW-1133">Transmembrane helix</keyword>
<evidence type="ECO:0000256" key="10">
    <source>
        <dbReference type="SAM" id="Phobius"/>
    </source>
</evidence>
<evidence type="ECO:0000256" key="4">
    <source>
        <dbReference type="ARBA" id="ARBA00022692"/>
    </source>
</evidence>
<dbReference type="Gene3D" id="1.50.40.10">
    <property type="entry name" value="Mitochondrial carrier domain"/>
    <property type="match status" value="2"/>
</dbReference>
<feature type="repeat" description="Solcar" evidence="8">
    <location>
        <begin position="373"/>
        <end position="464"/>
    </location>
</feature>
<reference evidence="12" key="1">
    <citation type="journal article" date="2019" name="Gigascience">
        <title>De novo genome assembly of the endangered Acer yangbiense, a plant species with extremely small populations endemic to Yunnan Province, China.</title>
        <authorList>
            <person name="Yang J."/>
            <person name="Wariss H.M."/>
            <person name="Tao L."/>
            <person name="Zhang R."/>
            <person name="Yun Q."/>
            <person name="Hollingsworth P."/>
            <person name="Dao Z."/>
            <person name="Luo G."/>
            <person name="Guo H."/>
            <person name="Ma Y."/>
            <person name="Sun W."/>
        </authorList>
    </citation>
    <scope>NUCLEOTIDE SEQUENCE [LARGE SCALE GENOMIC DNA]</scope>
    <source>
        <strain evidence="12">cv. br00</strain>
    </source>
</reference>
<dbReference type="PROSITE" id="PS50920">
    <property type="entry name" value="SOLCAR"/>
    <property type="match status" value="3"/>
</dbReference>
<dbReference type="InterPro" id="IPR023395">
    <property type="entry name" value="MCP_dom_sf"/>
</dbReference>
<gene>
    <name evidence="11" type="ORF">DKX38_016255</name>
</gene>
<keyword evidence="12" id="KW-1185">Reference proteome</keyword>
<dbReference type="AlphaFoldDB" id="A0A5N5L7Y6"/>
<feature type="transmembrane region" description="Helical" evidence="10">
    <location>
        <begin position="207"/>
        <end position="230"/>
    </location>
</feature>
<evidence type="ECO:0000256" key="5">
    <source>
        <dbReference type="ARBA" id="ARBA00022737"/>
    </source>
</evidence>
<proteinExistence type="inferred from homology"/>
<evidence type="ECO:0000256" key="1">
    <source>
        <dbReference type="ARBA" id="ARBA00004141"/>
    </source>
</evidence>
<evidence type="ECO:0000256" key="7">
    <source>
        <dbReference type="ARBA" id="ARBA00023136"/>
    </source>
</evidence>
<evidence type="ECO:0000256" key="9">
    <source>
        <dbReference type="RuleBase" id="RU000488"/>
    </source>
</evidence>
<feature type="transmembrane region" description="Helical" evidence="10">
    <location>
        <begin position="373"/>
        <end position="397"/>
    </location>
</feature>
<keyword evidence="4 8" id="KW-0812">Transmembrane</keyword>
<sequence length="482" mass="53170">MHTEFYSDFTLRATRGSCELKRPDPSGVVGGFACFEMEDFDCKEGVAKSDGERERESLVPYWSLAEIIEMSRSRGTGDGGREFAIVMMLTCAVSGGHGENEEEKGLLGDLNADFILTGLLMKTIFGPRICIERKIDMSDALINGLAGAGGGIIAQLITYPLQTVNTRQQTERDEKKVKRKHGTLEQMCQVVKNEGWGRLYSGLAPSIVGYADICKLVFLVGVYYYFYQIFRDRAEAIARENKRNGIGDGSVGMLSSLVVAALSGCTNVLLTNPIWVVVTRMQTHTKNSKKSQPSHSSIAPDEKALDSLECPPYGTGHVIQELYDEAGIWGFWKGVFPTLIMVSNPSMQFMLYETMLKKLKRKRALVKQGDTGVTALEVFLLGALAKLGATVVTYPLLVVKSRLQAKQSTTGDKRHHYEGTLDAILKMIRYEGLHGFYKGMSTKIVQSVLAAAVLFMIKEELVRGARMLLTKGGTRTGRTRPA</sequence>
<evidence type="ECO:0000313" key="11">
    <source>
        <dbReference type="EMBL" id="KAB5538722.1"/>
    </source>
</evidence>
<comment type="similarity">
    <text evidence="2 9">Belongs to the mitochondrial carrier (TC 2.A.29) family.</text>
</comment>
<dbReference type="PANTHER" id="PTHR45683">
    <property type="entry name" value="MITOCHONDRIAL NICOTINAMIDE ADENINE DINUCLEOTIDE TRANSPORTER 1-RELATED-RELATED"/>
    <property type="match status" value="1"/>
</dbReference>
<protein>
    <recommendedName>
        <fullName evidence="13">Peroxisomal nicotinamide adenine dinucleotide carrier</fullName>
    </recommendedName>
</protein>
<accession>A0A5N5L7Y6</accession>
<dbReference type="Proteomes" id="UP000326939">
    <property type="component" value="Chromosome 10"/>
</dbReference>
<dbReference type="SUPFAM" id="SSF103506">
    <property type="entry name" value="Mitochondrial carrier"/>
    <property type="match status" value="1"/>
</dbReference>
<feature type="transmembrane region" description="Helical" evidence="10">
    <location>
        <begin position="331"/>
        <end position="352"/>
    </location>
</feature>
<evidence type="ECO:0008006" key="13">
    <source>
        <dbReference type="Google" id="ProtNLM"/>
    </source>
</evidence>
<dbReference type="GO" id="GO:0016020">
    <property type="term" value="C:membrane"/>
    <property type="evidence" value="ECO:0007669"/>
    <property type="project" value="UniProtKB-SubCell"/>
</dbReference>
<dbReference type="InterPro" id="IPR044712">
    <property type="entry name" value="SLC25A32-like"/>
</dbReference>
<evidence type="ECO:0000256" key="8">
    <source>
        <dbReference type="PROSITE-ProRule" id="PRU00282"/>
    </source>
</evidence>
<evidence type="ECO:0000313" key="12">
    <source>
        <dbReference type="Proteomes" id="UP000326939"/>
    </source>
</evidence>
<comment type="caution">
    <text evidence="11">The sequence shown here is derived from an EMBL/GenBank/DDBJ whole genome shotgun (WGS) entry which is preliminary data.</text>
</comment>
<feature type="repeat" description="Solcar" evidence="8">
    <location>
        <begin position="251"/>
        <end position="358"/>
    </location>
</feature>
<dbReference type="Pfam" id="PF00153">
    <property type="entry name" value="Mito_carr"/>
    <property type="match status" value="3"/>
</dbReference>
<feature type="repeat" description="Solcar" evidence="8">
    <location>
        <begin position="138"/>
        <end position="227"/>
    </location>
</feature>
<evidence type="ECO:0000256" key="3">
    <source>
        <dbReference type="ARBA" id="ARBA00022448"/>
    </source>
</evidence>
<keyword evidence="7 8" id="KW-0472">Membrane</keyword>
<evidence type="ECO:0000256" key="2">
    <source>
        <dbReference type="ARBA" id="ARBA00006375"/>
    </source>
</evidence>
<dbReference type="GO" id="GO:0055085">
    <property type="term" value="P:transmembrane transport"/>
    <property type="evidence" value="ECO:0007669"/>
    <property type="project" value="InterPro"/>
</dbReference>
<keyword evidence="3 9" id="KW-0813">Transport</keyword>
<organism evidence="11 12">
    <name type="scientific">Salix brachista</name>
    <dbReference type="NCBI Taxonomy" id="2182728"/>
    <lineage>
        <taxon>Eukaryota</taxon>
        <taxon>Viridiplantae</taxon>
        <taxon>Streptophyta</taxon>
        <taxon>Embryophyta</taxon>
        <taxon>Tracheophyta</taxon>
        <taxon>Spermatophyta</taxon>
        <taxon>Magnoliopsida</taxon>
        <taxon>eudicotyledons</taxon>
        <taxon>Gunneridae</taxon>
        <taxon>Pentapetalae</taxon>
        <taxon>rosids</taxon>
        <taxon>fabids</taxon>
        <taxon>Malpighiales</taxon>
        <taxon>Salicaceae</taxon>
        <taxon>Saliceae</taxon>
        <taxon>Salix</taxon>
    </lineage>
</organism>
<dbReference type="InterPro" id="IPR018108">
    <property type="entry name" value="MCP_transmembrane"/>
</dbReference>
<dbReference type="EMBL" id="VDCV01000010">
    <property type="protein sequence ID" value="KAB5538722.1"/>
    <property type="molecule type" value="Genomic_DNA"/>
</dbReference>
<comment type="subcellular location">
    <subcellularLocation>
        <location evidence="1">Membrane</location>
        <topology evidence="1">Multi-pass membrane protein</topology>
    </subcellularLocation>
</comment>
<feature type="transmembrane region" description="Helical" evidence="10">
    <location>
        <begin position="251"/>
        <end position="270"/>
    </location>
</feature>
<dbReference type="GO" id="GO:0006862">
    <property type="term" value="P:nucleotide transport"/>
    <property type="evidence" value="ECO:0007669"/>
    <property type="project" value="InterPro"/>
</dbReference>
<evidence type="ECO:0000256" key="6">
    <source>
        <dbReference type="ARBA" id="ARBA00022989"/>
    </source>
</evidence>
<name>A0A5N5L7Y6_9ROSI</name>